<evidence type="ECO:0000313" key="6">
    <source>
        <dbReference type="EMBL" id="KAJ6793658.1"/>
    </source>
</evidence>
<dbReference type="Pfam" id="PF02902">
    <property type="entry name" value="Peptidase_C48"/>
    <property type="match status" value="1"/>
</dbReference>
<dbReference type="EMBL" id="JANAVB010042819">
    <property type="protein sequence ID" value="KAJ6793658.1"/>
    <property type="molecule type" value="Genomic_DNA"/>
</dbReference>
<dbReference type="EMBL" id="JANAVB010016999">
    <property type="protein sequence ID" value="KAJ6831142.1"/>
    <property type="molecule type" value="Genomic_DNA"/>
</dbReference>
<dbReference type="InterPro" id="IPR044613">
    <property type="entry name" value="Nep1/2-like"/>
</dbReference>
<dbReference type="GO" id="GO:0000338">
    <property type="term" value="P:protein deneddylation"/>
    <property type="evidence" value="ECO:0007669"/>
    <property type="project" value="TreeGrafter"/>
</dbReference>
<sequence length="223" mass="24744">MAPSSRSSAGDERILSYHDAILLRSDLADLSSPSFLNDRVLHFYFTHLSLSLPHSVLLLPPSLSFLLSVSPIPLPELDLPSKTLILFPVNDNPDASLPNGGSHWSLLVYFRPAGEFVHHDSSGGMNSPHAKALYRNVRRLVGVGGGGAEATYVEGFTPQQRNGYDCGVYVMAIAKVICEWKGDSVEEKWFGALREEVDEESVRRLRMEVLALVRSLMRSERHE</sequence>
<proteinExistence type="inferred from homology"/>
<accession>A0AAX6GRH2</accession>
<keyword evidence="8" id="KW-1185">Reference proteome</keyword>
<evidence type="ECO:0000256" key="3">
    <source>
        <dbReference type="ARBA" id="ARBA00022801"/>
    </source>
</evidence>
<dbReference type="GO" id="GO:0008234">
    <property type="term" value="F:cysteine-type peptidase activity"/>
    <property type="evidence" value="ECO:0007669"/>
    <property type="project" value="UniProtKB-KW"/>
</dbReference>
<evidence type="ECO:0000256" key="1">
    <source>
        <dbReference type="ARBA" id="ARBA00005234"/>
    </source>
</evidence>
<keyword evidence="4" id="KW-0788">Thiol protease</keyword>
<dbReference type="PROSITE" id="PS50600">
    <property type="entry name" value="ULP_PROTEASE"/>
    <property type="match status" value="1"/>
</dbReference>
<dbReference type="PANTHER" id="PTHR46468:SF1">
    <property type="entry name" value="SENTRIN-SPECIFIC PROTEASE 8"/>
    <property type="match status" value="1"/>
</dbReference>
<dbReference type="PANTHER" id="PTHR46468">
    <property type="entry name" value="SENTRIN-SPECIFIC PROTEASE 8"/>
    <property type="match status" value="1"/>
</dbReference>
<dbReference type="InterPro" id="IPR003653">
    <property type="entry name" value="Peptidase_C48_C"/>
</dbReference>
<dbReference type="AlphaFoldDB" id="A0AAX6GRH2"/>
<feature type="domain" description="Ubiquitin-like protease family profile" evidence="5">
    <location>
        <begin position="20"/>
        <end position="177"/>
    </location>
</feature>
<evidence type="ECO:0000256" key="4">
    <source>
        <dbReference type="ARBA" id="ARBA00022807"/>
    </source>
</evidence>
<keyword evidence="2 7" id="KW-0645">Protease</keyword>
<dbReference type="Proteomes" id="UP001140949">
    <property type="component" value="Unassembled WGS sequence"/>
</dbReference>
<protein>
    <submittedName>
        <fullName evidence="7">NEDD8-specific protease 1</fullName>
    </submittedName>
</protein>
<comment type="caution">
    <text evidence="7">The sequence shown here is derived from an EMBL/GenBank/DDBJ whole genome shotgun (WGS) entry which is preliminary data.</text>
</comment>
<gene>
    <name evidence="6" type="ORF">M6B38_235395</name>
    <name evidence="7" type="ORF">M6B38_350520</name>
</gene>
<dbReference type="Gene3D" id="3.40.395.10">
    <property type="entry name" value="Adenoviral Proteinase, Chain A"/>
    <property type="match status" value="1"/>
</dbReference>
<evidence type="ECO:0000313" key="7">
    <source>
        <dbReference type="EMBL" id="KAJ6831142.1"/>
    </source>
</evidence>
<name>A0AAX6GRH2_IRIPA</name>
<evidence type="ECO:0000259" key="5">
    <source>
        <dbReference type="PROSITE" id="PS50600"/>
    </source>
</evidence>
<reference evidence="7" key="2">
    <citation type="submission" date="2023-04" db="EMBL/GenBank/DDBJ databases">
        <authorList>
            <person name="Bruccoleri R.E."/>
            <person name="Oakeley E.J."/>
            <person name="Faust A.-M."/>
            <person name="Dessus-Babus S."/>
            <person name="Altorfer M."/>
            <person name="Burckhardt D."/>
            <person name="Oertli M."/>
            <person name="Naumann U."/>
            <person name="Petersen F."/>
            <person name="Wong J."/>
        </authorList>
    </citation>
    <scope>NUCLEOTIDE SEQUENCE</scope>
    <source>
        <strain evidence="7">GSM-AAB239-AS_SAM_17_03QT</strain>
        <tissue evidence="7">Leaf</tissue>
    </source>
</reference>
<organism evidence="7 8">
    <name type="scientific">Iris pallida</name>
    <name type="common">Sweet iris</name>
    <dbReference type="NCBI Taxonomy" id="29817"/>
    <lineage>
        <taxon>Eukaryota</taxon>
        <taxon>Viridiplantae</taxon>
        <taxon>Streptophyta</taxon>
        <taxon>Embryophyta</taxon>
        <taxon>Tracheophyta</taxon>
        <taxon>Spermatophyta</taxon>
        <taxon>Magnoliopsida</taxon>
        <taxon>Liliopsida</taxon>
        <taxon>Asparagales</taxon>
        <taxon>Iridaceae</taxon>
        <taxon>Iridoideae</taxon>
        <taxon>Irideae</taxon>
        <taxon>Iris</taxon>
    </lineage>
</organism>
<comment type="similarity">
    <text evidence="1">Belongs to the peptidase C48 family.</text>
</comment>
<dbReference type="GO" id="GO:0019784">
    <property type="term" value="F:deNEDDylase activity"/>
    <property type="evidence" value="ECO:0007669"/>
    <property type="project" value="InterPro"/>
</dbReference>
<evidence type="ECO:0000256" key="2">
    <source>
        <dbReference type="ARBA" id="ARBA00022670"/>
    </source>
</evidence>
<dbReference type="InterPro" id="IPR038765">
    <property type="entry name" value="Papain-like_cys_pep_sf"/>
</dbReference>
<reference evidence="7" key="1">
    <citation type="journal article" date="2023" name="GigaByte">
        <title>Genome assembly of the bearded iris, Iris pallida Lam.</title>
        <authorList>
            <person name="Bruccoleri R.E."/>
            <person name="Oakeley E.J."/>
            <person name="Faust A.M.E."/>
            <person name="Altorfer M."/>
            <person name="Dessus-Babus S."/>
            <person name="Burckhardt D."/>
            <person name="Oertli M."/>
            <person name="Naumann U."/>
            <person name="Petersen F."/>
            <person name="Wong J."/>
        </authorList>
    </citation>
    <scope>NUCLEOTIDE SEQUENCE</scope>
    <source>
        <strain evidence="7">GSM-AAB239-AS_SAM_17_03QT</strain>
    </source>
</reference>
<evidence type="ECO:0000313" key="8">
    <source>
        <dbReference type="Proteomes" id="UP001140949"/>
    </source>
</evidence>
<dbReference type="SUPFAM" id="SSF54001">
    <property type="entry name" value="Cysteine proteinases"/>
    <property type="match status" value="1"/>
</dbReference>
<keyword evidence="3" id="KW-0378">Hydrolase</keyword>
<dbReference type="GO" id="GO:0006508">
    <property type="term" value="P:proteolysis"/>
    <property type="evidence" value="ECO:0007669"/>
    <property type="project" value="UniProtKB-KW"/>
</dbReference>